<gene>
    <name evidence="1" type="ORF">B6F84_06940</name>
</gene>
<name>A0A1W6JZY2_9CREN</name>
<sequence>MSNSRFESYPKYIVEFEEDIDKLKLSTSDDTKKLIDLAVRLSNQMQEEINKVLSQISSDLDKDTQAQIEQLRASYNTEKDKKITEIRNSANKNFEKAVSYLLDAIKGAYK</sequence>
<evidence type="ECO:0000313" key="2">
    <source>
        <dbReference type="Proteomes" id="UP000193404"/>
    </source>
</evidence>
<proteinExistence type="predicted"/>
<dbReference type="Gene3D" id="1.20.5.2950">
    <property type="match status" value="1"/>
</dbReference>
<dbReference type="OrthoDB" id="42845at2157"/>
<dbReference type="KEGG" id="aman:B6F84_06940"/>
<dbReference type="Proteomes" id="UP000193404">
    <property type="component" value="Chromosome"/>
</dbReference>
<accession>A0A1W6JZY2</accession>
<dbReference type="RefSeq" id="WP_148691578.1">
    <property type="nucleotide sequence ID" value="NZ_CP020477.1"/>
</dbReference>
<dbReference type="STRING" id="282676.B6F84_06940"/>
<organism evidence="1 2">
    <name type="scientific">Acidianus manzaensis</name>
    <dbReference type="NCBI Taxonomy" id="282676"/>
    <lineage>
        <taxon>Archaea</taxon>
        <taxon>Thermoproteota</taxon>
        <taxon>Thermoprotei</taxon>
        <taxon>Sulfolobales</taxon>
        <taxon>Sulfolobaceae</taxon>
        <taxon>Acidianus</taxon>
    </lineage>
</organism>
<dbReference type="Pfam" id="PF26552">
    <property type="entry name" value="DUF8181"/>
    <property type="match status" value="1"/>
</dbReference>
<keyword evidence="2" id="KW-1185">Reference proteome</keyword>
<protein>
    <submittedName>
        <fullName evidence="1">Uncharacterized protein</fullName>
    </submittedName>
</protein>
<reference evidence="1 2" key="1">
    <citation type="submission" date="2017-03" db="EMBL/GenBank/DDBJ databases">
        <title>Sulfur activation and transportation mechanism of thermophilic Archaea Acidianus manzaensis YN-25.</title>
        <authorList>
            <person name="Ma Y."/>
            <person name="Yang Y."/>
            <person name="Xia J."/>
        </authorList>
    </citation>
    <scope>NUCLEOTIDE SEQUENCE [LARGE SCALE GENOMIC DNA]</scope>
    <source>
        <strain evidence="1 2">YN-25</strain>
    </source>
</reference>
<dbReference type="AlphaFoldDB" id="A0A1W6JZY2"/>
<dbReference type="InterPro" id="IPR058494">
    <property type="entry name" value="DUF8181"/>
</dbReference>
<dbReference type="EMBL" id="CP020477">
    <property type="protein sequence ID" value="ARM75797.1"/>
    <property type="molecule type" value="Genomic_DNA"/>
</dbReference>
<dbReference type="GeneID" id="41590642"/>
<evidence type="ECO:0000313" key="1">
    <source>
        <dbReference type="EMBL" id="ARM75797.1"/>
    </source>
</evidence>